<name>A0A2T2WKC3_9FIRM</name>
<accession>A0A2T2WKC3</accession>
<dbReference type="AlphaFoldDB" id="A0A2T2WKC3"/>
<dbReference type="InterPro" id="IPR050712">
    <property type="entry name" value="NAD(P)H-dep_reductase"/>
</dbReference>
<dbReference type="InterPro" id="IPR005025">
    <property type="entry name" value="FMN_Rdtase-like_dom"/>
</dbReference>
<dbReference type="EMBL" id="PXYT01000106">
    <property type="protein sequence ID" value="PSR22666.1"/>
    <property type="molecule type" value="Genomic_DNA"/>
</dbReference>
<sequence length="188" mass="20319">MRVLLLSGSARIPSHTRSLIDAVAAELGRLGAETVTWDLASDPLPDALADFHRAPETIEHPETRRFIREVARADAFVWGSPNYHNSYSARLKNALDTVNYDHFEQKPIGLVTHSGGLVSTQAVDHLRIVARGLLGVAIPTQIASCDADFTQEPDGTYTIAAPALQCRIVRFCAELTKMATLLSGGGVS</sequence>
<evidence type="ECO:0000313" key="3">
    <source>
        <dbReference type="Proteomes" id="UP000242699"/>
    </source>
</evidence>
<organism evidence="2 3">
    <name type="scientific">Sulfobacillus benefaciens</name>
    <dbReference type="NCBI Taxonomy" id="453960"/>
    <lineage>
        <taxon>Bacteria</taxon>
        <taxon>Bacillati</taxon>
        <taxon>Bacillota</taxon>
        <taxon>Clostridia</taxon>
        <taxon>Eubacteriales</taxon>
        <taxon>Clostridiales Family XVII. Incertae Sedis</taxon>
        <taxon>Sulfobacillus</taxon>
    </lineage>
</organism>
<evidence type="ECO:0000313" key="2">
    <source>
        <dbReference type="EMBL" id="PSR22666.1"/>
    </source>
</evidence>
<dbReference type="GO" id="GO:0016491">
    <property type="term" value="F:oxidoreductase activity"/>
    <property type="evidence" value="ECO:0007669"/>
    <property type="project" value="InterPro"/>
</dbReference>
<dbReference type="Pfam" id="PF03358">
    <property type="entry name" value="FMN_red"/>
    <property type="match status" value="1"/>
</dbReference>
<dbReference type="SUPFAM" id="SSF52218">
    <property type="entry name" value="Flavoproteins"/>
    <property type="match status" value="1"/>
</dbReference>
<protein>
    <submittedName>
        <fullName evidence="2">NAD(P)H-dependent oxidoreductase</fullName>
    </submittedName>
</protein>
<reference evidence="2 3" key="1">
    <citation type="journal article" date="2014" name="BMC Genomics">
        <title>Comparison of environmental and isolate Sulfobacillus genomes reveals diverse carbon, sulfur, nitrogen, and hydrogen metabolisms.</title>
        <authorList>
            <person name="Justice N.B."/>
            <person name="Norman A."/>
            <person name="Brown C.T."/>
            <person name="Singh A."/>
            <person name="Thomas B.C."/>
            <person name="Banfield J.F."/>
        </authorList>
    </citation>
    <scope>NUCLEOTIDE SEQUENCE [LARGE SCALE GENOMIC DNA]</scope>
    <source>
        <strain evidence="2">AMDSBA1</strain>
    </source>
</reference>
<gene>
    <name evidence="2" type="ORF">C7B43_20630</name>
</gene>
<proteinExistence type="predicted"/>
<feature type="domain" description="NADPH-dependent FMN reductase-like" evidence="1">
    <location>
        <begin position="1"/>
        <end position="143"/>
    </location>
</feature>
<dbReference type="InterPro" id="IPR029039">
    <property type="entry name" value="Flavoprotein-like_sf"/>
</dbReference>
<dbReference type="Gene3D" id="3.40.50.360">
    <property type="match status" value="1"/>
</dbReference>
<dbReference type="GO" id="GO:0005829">
    <property type="term" value="C:cytosol"/>
    <property type="evidence" value="ECO:0007669"/>
    <property type="project" value="TreeGrafter"/>
</dbReference>
<dbReference type="PANTHER" id="PTHR30543">
    <property type="entry name" value="CHROMATE REDUCTASE"/>
    <property type="match status" value="1"/>
</dbReference>
<dbReference type="Proteomes" id="UP000242699">
    <property type="component" value="Unassembled WGS sequence"/>
</dbReference>
<dbReference type="PANTHER" id="PTHR30543:SF21">
    <property type="entry name" value="NAD(P)H-DEPENDENT FMN REDUCTASE LOT6"/>
    <property type="match status" value="1"/>
</dbReference>
<evidence type="ECO:0000259" key="1">
    <source>
        <dbReference type="Pfam" id="PF03358"/>
    </source>
</evidence>
<comment type="caution">
    <text evidence="2">The sequence shown here is derived from an EMBL/GenBank/DDBJ whole genome shotgun (WGS) entry which is preliminary data.</text>
</comment>
<dbReference type="GO" id="GO:0010181">
    <property type="term" value="F:FMN binding"/>
    <property type="evidence" value="ECO:0007669"/>
    <property type="project" value="TreeGrafter"/>
</dbReference>